<dbReference type="InterPro" id="IPR027788">
    <property type="entry name" value="Alpha/beta-hydrolase_N_dom"/>
</dbReference>
<evidence type="ECO:0000313" key="5">
    <source>
        <dbReference type="Proteomes" id="UP000035034"/>
    </source>
</evidence>
<keyword evidence="1" id="KW-0472">Membrane</keyword>
<keyword evidence="1" id="KW-1133">Transmembrane helix</keyword>
<dbReference type="RefSeq" id="WP_007320113.1">
    <property type="nucleotide sequence ID" value="NZ_BAEH01000132.1"/>
</dbReference>
<feature type="transmembrane region" description="Helical" evidence="1">
    <location>
        <begin position="63"/>
        <end position="85"/>
    </location>
</feature>
<dbReference type="OrthoDB" id="4397445at2"/>
<dbReference type="EMBL" id="BAEH01000132">
    <property type="protein sequence ID" value="GAB20778.1"/>
    <property type="molecule type" value="Genomic_DNA"/>
</dbReference>
<sequence length="387" mass="40048">MRAPAVSASLGALAGAAIGFYPGQLPRGALVAGVLVAVCVGLGTFAGLLVARFVGGGSARARRWALGIVAGSFGMLAAGAAWWQHSLRDALDVAGAGPDWAFVAGLPAAAVFAVIALWPRLVAWALALIGTVVVGYVSPGLAAAQPQGTNTPDVAALYGSLDSDRSIEQRARDVVANWVADGGLTRSAVVIAVPTGSGWIDTSAVNGFRMRFGKDLPILGLQYAAVSSWRAFVSDRDAAGRAAIALVAEVDAAMHNIERAHRPKLVLYGQSLGAIGADAARVWASEHGVEVAQTIEVGVPGDSVPFRATGRTVLANASDPVPRWSPTLLWRPARMTDDTQVIGRRGHHVPWLPVVSFIQTSVDLLGALNVPAGDGHRYGVEQATGTR</sequence>
<evidence type="ECO:0000259" key="2">
    <source>
        <dbReference type="Pfam" id="PF10081"/>
    </source>
</evidence>
<dbReference type="InterPro" id="IPR027787">
    <property type="entry name" value="Alpha/beta-hydrolase_catalytic"/>
</dbReference>
<keyword evidence="1" id="KW-0812">Transmembrane</keyword>
<feature type="domain" description="Alpha/beta-hydrolase catalytic" evidence="2">
    <location>
        <begin position="158"/>
        <end position="303"/>
    </location>
</feature>
<comment type="caution">
    <text evidence="4">The sequence shown here is derived from an EMBL/GenBank/DDBJ whole genome shotgun (WGS) entry which is preliminary data.</text>
</comment>
<dbReference type="eggNOG" id="COG4425">
    <property type="taxonomic scope" value="Bacteria"/>
</dbReference>
<organism evidence="4 5">
    <name type="scientific">Gordonia effusa NBRC 100432</name>
    <dbReference type="NCBI Taxonomy" id="1077974"/>
    <lineage>
        <taxon>Bacteria</taxon>
        <taxon>Bacillati</taxon>
        <taxon>Actinomycetota</taxon>
        <taxon>Actinomycetes</taxon>
        <taxon>Mycobacteriales</taxon>
        <taxon>Gordoniaceae</taxon>
        <taxon>Gordonia</taxon>
    </lineage>
</organism>
<dbReference type="Pfam" id="PF15420">
    <property type="entry name" value="Abhydrolase_9_N"/>
    <property type="match status" value="1"/>
</dbReference>
<name>H0R6S7_9ACTN</name>
<dbReference type="Proteomes" id="UP000035034">
    <property type="component" value="Unassembled WGS sequence"/>
</dbReference>
<dbReference type="ESTHER" id="9actn-h0r6s7">
    <property type="family name" value="Abhydrolase_9"/>
</dbReference>
<reference evidence="4 5" key="1">
    <citation type="submission" date="2011-12" db="EMBL/GenBank/DDBJ databases">
        <title>Whole genome shotgun sequence of Gordonia effusa NBRC 100432.</title>
        <authorList>
            <person name="Yoshida I."/>
            <person name="Takarada H."/>
            <person name="Hosoyama A."/>
            <person name="Tsuchikane K."/>
            <person name="Katsumata H."/>
            <person name="Yamazaki S."/>
            <person name="Fujita N."/>
        </authorList>
    </citation>
    <scope>NUCLEOTIDE SEQUENCE [LARGE SCALE GENOMIC DNA]</scope>
    <source>
        <strain evidence="4 5">NBRC 100432</strain>
    </source>
</reference>
<feature type="domain" description="Alpha/beta-hydrolase N-terminal" evidence="3">
    <location>
        <begin position="22"/>
        <end position="143"/>
    </location>
</feature>
<dbReference type="AlphaFoldDB" id="H0R6S7"/>
<protein>
    <submittedName>
        <fullName evidence="4">Uncharacterized protein</fullName>
    </submittedName>
</protein>
<dbReference type="STRING" id="1077974.GOEFS_132_00090"/>
<evidence type="ECO:0000313" key="4">
    <source>
        <dbReference type="EMBL" id="GAB20778.1"/>
    </source>
</evidence>
<keyword evidence="5" id="KW-1185">Reference proteome</keyword>
<gene>
    <name evidence="4" type="ORF">GOEFS_132_00090</name>
</gene>
<accession>H0R6S7</accession>
<evidence type="ECO:0000259" key="3">
    <source>
        <dbReference type="Pfam" id="PF15420"/>
    </source>
</evidence>
<feature type="transmembrane region" description="Helical" evidence="1">
    <location>
        <begin position="100"/>
        <end position="118"/>
    </location>
</feature>
<dbReference type="Pfam" id="PF10081">
    <property type="entry name" value="Abhydrolase_9"/>
    <property type="match status" value="2"/>
</dbReference>
<proteinExistence type="predicted"/>
<evidence type="ECO:0000256" key="1">
    <source>
        <dbReference type="SAM" id="Phobius"/>
    </source>
</evidence>
<feature type="transmembrane region" description="Helical" evidence="1">
    <location>
        <begin position="29"/>
        <end position="51"/>
    </location>
</feature>
<feature type="transmembrane region" description="Helical" evidence="1">
    <location>
        <begin position="125"/>
        <end position="144"/>
    </location>
</feature>
<feature type="domain" description="Alpha/beta-hydrolase catalytic" evidence="2">
    <location>
        <begin position="312"/>
        <end position="382"/>
    </location>
</feature>